<name>A0A7G3GF64_9NEIS</name>
<evidence type="ECO:0008006" key="3">
    <source>
        <dbReference type="Google" id="ProtNLM"/>
    </source>
</evidence>
<dbReference type="InterPro" id="IPR021329">
    <property type="entry name" value="DUF2938"/>
</dbReference>
<dbReference type="AlphaFoldDB" id="A0A7G3GF64"/>
<evidence type="ECO:0000313" key="2">
    <source>
        <dbReference type="Proteomes" id="UP000515917"/>
    </source>
</evidence>
<sequence>MGAGVAASKTLNPKQVRLRSLMTHAVFGMGLYGSARCLAFAA</sequence>
<gene>
    <name evidence="1" type="ORF">C1H71_18590</name>
</gene>
<proteinExistence type="predicted"/>
<dbReference type="RefSeq" id="WP_130107850.1">
    <property type="nucleotide sequence ID" value="NZ_CP025781.1"/>
</dbReference>
<dbReference type="KEGG" id="ifl:C1H71_18590"/>
<reference evidence="1 2" key="1">
    <citation type="submission" date="2018-01" db="EMBL/GenBank/DDBJ databases">
        <title>Genome sequence of Iodobacter sp. strain PCH194 isolated from Indian Trans-Himalaya.</title>
        <authorList>
            <person name="Kumar V."/>
            <person name="Thakur V."/>
            <person name="Kumar S."/>
            <person name="Singh D."/>
        </authorList>
    </citation>
    <scope>NUCLEOTIDE SEQUENCE [LARGE SCALE GENOMIC DNA]</scope>
    <source>
        <strain evidence="1 2">PCH194</strain>
    </source>
</reference>
<dbReference type="Proteomes" id="UP000515917">
    <property type="component" value="Chromosome"/>
</dbReference>
<protein>
    <recommendedName>
        <fullName evidence="3">DUF2938 domain-containing protein</fullName>
    </recommendedName>
</protein>
<evidence type="ECO:0000313" key="1">
    <source>
        <dbReference type="EMBL" id="QBC45345.1"/>
    </source>
</evidence>
<dbReference type="Pfam" id="PF11158">
    <property type="entry name" value="DUF2938"/>
    <property type="match status" value="1"/>
</dbReference>
<dbReference type="EMBL" id="CP025781">
    <property type="protein sequence ID" value="QBC45345.1"/>
    <property type="molecule type" value="Genomic_DNA"/>
</dbReference>
<keyword evidence="2" id="KW-1185">Reference proteome</keyword>
<organism evidence="1 2">
    <name type="scientific">Iodobacter fluviatilis</name>
    <dbReference type="NCBI Taxonomy" id="537"/>
    <lineage>
        <taxon>Bacteria</taxon>
        <taxon>Pseudomonadati</taxon>
        <taxon>Pseudomonadota</taxon>
        <taxon>Betaproteobacteria</taxon>
        <taxon>Neisseriales</taxon>
        <taxon>Chitinibacteraceae</taxon>
        <taxon>Iodobacter</taxon>
    </lineage>
</organism>
<accession>A0A7G3GF64</accession>